<feature type="compositionally biased region" description="Basic and acidic residues" evidence="1">
    <location>
        <begin position="102"/>
        <end position="113"/>
    </location>
</feature>
<dbReference type="OrthoDB" id="125227at2759"/>
<dbReference type="Proteomes" id="UP000198211">
    <property type="component" value="Unassembled WGS sequence"/>
</dbReference>
<accession>A0A225VM78</accession>
<proteinExistence type="predicted"/>
<organism evidence="2 3">
    <name type="scientific">Phytophthora megakarya</name>
    <dbReference type="NCBI Taxonomy" id="4795"/>
    <lineage>
        <taxon>Eukaryota</taxon>
        <taxon>Sar</taxon>
        <taxon>Stramenopiles</taxon>
        <taxon>Oomycota</taxon>
        <taxon>Peronosporomycetes</taxon>
        <taxon>Peronosporales</taxon>
        <taxon>Peronosporaceae</taxon>
        <taxon>Phytophthora</taxon>
    </lineage>
</organism>
<evidence type="ECO:0000256" key="1">
    <source>
        <dbReference type="SAM" id="MobiDB-lite"/>
    </source>
</evidence>
<dbReference type="PANTHER" id="PTHR37069">
    <property type="entry name" value="DDE_TNP_1_7 DOMAIN-CONTAINING PROTEIN"/>
    <property type="match status" value="1"/>
</dbReference>
<comment type="caution">
    <text evidence="2">The sequence shown here is derived from an EMBL/GenBank/DDBJ whole genome shotgun (WGS) entry which is preliminary data.</text>
</comment>
<name>A0A225VM78_9STRA</name>
<evidence type="ECO:0000313" key="2">
    <source>
        <dbReference type="EMBL" id="OWZ06533.1"/>
    </source>
</evidence>
<evidence type="ECO:0000313" key="3">
    <source>
        <dbReference type="Proteomes" id="UP000198211"/>
    </source>
</evidence>
<reference evidence="3" key="1">
    <citation type="submission" date="2017-03" db="EMBL/GenBank/DDBJ databases">
        <title>Phytopthora megakarya and P. palmivora, two closely related causual agents of cacao black pod achieved similar genome size and gene model numbers by different mechanisms.</title>
        <authorList>
            <person name="Ali S."/>
            <person name="Shao J."/>
            <person name="Larry D.J."/>
            <person name="Kronmiller B."/>
            <person name="Shen D."/>
            <person name="Strem M.D."/>
            <person name="Melnick R.L."/>
            <person name="Guiltinan M.J."/>
            <person name="Tyler B.M."/>
            <person name="Meinhardt L.W."/>
            <person name="Bailey B.A."/>
        </authorList>
    </citation>
    <scope>NUCLEOTIDE SEQUENCE [LARGE SCALE GENOMIC DNA]</scope>
    <source>
        <strain evidence="3">zdho120</strain>
    </source>
</reference>
<protein>
    <submittedName>
        <fullName evidence="2">Uncharacterized protein</fullName>
    </submittedName>
</protein>
<dbReference type="PANTHER" id="PTHR37069:SF2">
    <property type="entry name" value="PIGGYBAC TRANSPOSABLE ELEMENT-DERIVED PROTEIN DOMAIN-CONTAINING PROTEIN"/>
    <property type="match status" value="1"/>
</dbReference>
<dbReference type="EMBL" id="NBNE01003923">
    <property type="protein sequence ID" value="OWZ06533.1"/>
    <property type="molecule type" value="Genomic_DNA"/>
</dbReference>
<keyword evidence="3" id="KW-1185">Reference proteome</keyword>
<dbReference type="AlphaFoldDB" id="A0A225VM78"/>
<gene>
    <name evidence="2" type="ORF">PHMEG_00021202</name>
</gene>
<feature type="region of interest" description="Disordered" evidence="1">
    <location>
        <begin position="99"/>
        <end position="121"/>
    </location>
</feature>
<sequence length="206" mass="23084">MGGVRGKYVSSNFVSFGFAWKELKKKGWKAVRPRARDLDPKWKYVRPDGDPNGTKGVDFFLGEEEILEYYDRDAAIAKAVLPLTVAVFSKHIQSPFKFGHSSQEDTKATHHQAEAGGSAHTKCKKDLGCKRLVSLRSSKRIMVLLILGMRPLWDDMITDVDSDVDDAVSDLTAEDGSEVNDEQDAVEIELAKEFVDTFRDTLRPCD</sequence>